<comment type="caution">
    <text evidence="11">The sequence shown here is derived from an EMBL/GenBank/DDBJ whole genome shotgun (WGS) entry which is preliminary data.</text>
</comment>
<keyword evidence="4" id="KW-0378">Hydrolase</keyword>
<reference evidence="11" key="1">
    <citation type="submission" date="2018-01" db="EMBL/GenBank/DDBJ databases">
        <authorList>
            <person name="Mao J.F."/>
        </authorList>
    </citation>
    <scope>NUCLEOTIDE SEQUENCE</scope>
    <source>
        <strain evidence="11">Huo1</strain>
        <tissue evidence="11">Leaf</tissue>
    </source>
</reference>
<protein>
    <recommendedName>
        <fullName evidence="3">pectinesterase</fullName>
        <ecNumber evidence="3">3.1.1.11</ecNumber>
    </recommendedName>
</protein>
<comment type="similarity">
    <text evidence="2">Belongs to the pectinesterase family.</text>
</comment>
<dbReference type="InterPro" id="IPR000070">
    <property type="entry name" value="Pectinesterase_cat"/>
</dbReference>
<dbReference type="PANTHER" id="PTHR31321:SF98">
    <property type="entry name" value="PECTINESTERASE 67-RELATED"/>
    <property type="match status" value="1"/>
</dbReference>
<name>A0A8X9A8I9_SALSN</name>
<feature type="chain" id="PRO_5036466636" description="pectinesterase" evidence="9">
    <location>
        <begin position="24"/>
        <end position="340"/>
    </location>
</feature>
<dbReference type="Pfam" id="PF01095">
    <property type="entry name" value="Pectinesterase"/>
    <property type="match status" value="1"/>
</dbReference>
<dbReference type="FunFam" id="2.160.20.10:FF:000013">
    <property type="entry name" value="Pectinesterase"/>
    <property type="match status" value="1"/>
</dbReference>
<sequence>MHLPRLSLCVIVALFILLDFVHGFSNNKVIDSQTLANDIRSDRTITVDADGNGDFKSVQAAIDHIPNRNSKWIMIHVAKGVYREKVKIPRSKPYIFMRGEGSGKTSIVWSRSSADDYDSATFKVEAKYFIAYGITFKNAAPTGIDRTKQNKAVAVVVGADKAAFYHCSFISNHNTLFDARGRHYYGACYVQGSVDVIFGHGQSMFHECEVFVVPNMRSEIRGSITASHKQRGNATGGFALVKSKVYGVDNNVHLGRAKGTHSTVVYADTYLSDSVVSHGWTDWSYPHSKENLHLAEYNSHGPGAATHKRTDWSKQLSYEDALRFMTVDFINGKDWLPAWL</sequence>
<evidence type="ECO:0000256" key="2">
    <source>
        <dbReference type="ARBA" id="ARBA00008891"/>
    </source>
</evidence>
<reference evidence="11" key="2">
    <citation type="submission" date="2020-08" db="EMBL/GenBank/DDBJ databases">
        <title>Plant Genome Project.</title>
        <authorList>
            <person name="Zhang R.-G."/>
        </authorList>
    </citation>
    <scope>NUCLEOTIDE SEQUENCE</scope>
    <source>
        <strain evidence="11">Huo1</strain>
        <tissue evidence="11">Leaf</tissue>
    </source>
</reference>
<keyword evidence="12" id="KW-1185">Reference proteome</keyword>
<evidence type="ECO:0000256" key="1">
    <source>
        <dbReference type="ARBA" id="ARBA00005184"/>
    </source>
</evidence>
<dbReference type="EMBL" id="PNBA02000002">
    <property type="protein sequence ID" value="KAG6433652.1"/>
    <property type="molecule type" value="Genomic_DNA"/>
</dbReference>
<evidence type="ECO:0000313" key="12">
    <source>
        <dbReference type="Proteomes" id="UP000298416"/>
    </source>
</evidence>
<dbReference type="GO" id="GO:0045490">
    <property type="term" value="P:pectin catabolic process"/>
    <property type="evidence" value="ECO:0007669"/>
    <property type="project" value="TreeGrafter"/>
</dbReference>
<proteinExistence type="inferred from homology"/>
<accession>A0A8X9A8I9</accession>
<comment type="pathway">
    <text evidence="1">Glycan metabolism; pectin degradation; 2-dehydro-3-deoxy-D-gluconate from pectin: step 1/5.</text>
</comment>
<keyword evidence="9" id="KW-0732">Signal</keyword>
<dbReference type="Proteomes" id="UP000298416">
    <property type="component" value="Unassembled WGS sequence"/>
</dbReference>
<comment type="catalytic activity">
    <reaction evidence="7">
        <text>[(1-&gt;4)-alpha-D-galacturonosyl methyl ester](n) + n H2O = [(1-&gt;4)-alpha-D-galacturonosyl](n) + n methanol + n H(+)</text>
        <dbReference type="Rhea" id="RHEA:22380"/>
        <dbReference type="Rhea" id="RHEA-COMP:14570"/>
        <dbReference type="Rhea" id="RHEA-COMP:14573"/>
        <dbReference type="ChEBI" id="CHEBI:15377"/>
        <dbReference type="ChEBI" id="CHEBI:15378"/>
        <dbReference type="ChEBI" id="CHEBI:17790"/>
        <dbReference type="ChEBI" id="CHEBI:140522"/>
        <dbReference type="ChEBI" id="CHEBI:140523"/>
        <dbReference type="EC" id="3.1.1.11"/>
    </reaction>
</comment>
<gene>
    <name evidence="11" type="ORF">SASPL_105267</name>
</gene>
<dbReference type="GO" id="GO:0042545">
    <property type="term" value="P:cell wall modification"/>
    <property type="evidence" value="ECO:0007669"/>
    <property type="project" value="InterPro"/>
</dbReference>
<keyword evidence="5" id="KW-0063">Aspartyl esterase</keyword>
<evidence type="ECO:0000256" key="6">
    <source>
        <dbReference type="ARBA" id="ARBA00023180"/>
    </source>
</evidence>
<evidence type="ECO:0000256" key="3">
    <source>
        <dbReference type="ARBA" id="ARBA00013229"/>
    </source>
</evidence>
<evidence type="ECO:0000256" key="8">
    <source>
        <dbReference type="ARBA" id="ARBA00057335"/>
    </source>
</evidence>
<feature type="domain" description="Pectinesterase catalytic" evidence="10">
    <location>
        <begin position="45"/>
        <end position="332"/>
    </location>
</feature>
<evidence type="ECO:0000259" key="10">
    <source>
        <dbReference type="Pfam" id="PF01095"/>
    </source>
</evidence>
<evidence type="ECO:0000256" key="4">
    <source>
        <dbReference type="ARBA" id="ARBA00022801"/>
    </source>
</evidence>
<evidence type="ECO:0000256" key="7">
    <source>
        <dbReference type="ARBA" id="ARBA00047928"/>
    </source>
</evidence>
<organism evidence="11">
    <name type="scientific">Salvia splendens</name>
    <name type="common">Scarlet sage</name>
    <dbReference type="NCBI Taxonomy" id="180675"/>
    <lineage>
        <taxon>Eukaryota</taxon>
        <taxon>Viridiplantae</taxon>
        <taxon>Streptophyta</taxon>
        <taxon>Embryophyta</taxon>
        <taxon>Tracheophyta</taxon>
        <taxon>Spermatophyta</taxon>
        <taxon>Magnoliopsida</taxon>
        <taxon>eudicotyledons</taxon>
        <taxon>Gunneridae</taxon>
        <taxon>Pentapetalae</taxon>
        <taxon>asterids</taxon>
        <taxon>lamiids</taxon>
        <taxon>Lamiales</taxon>
        <taxon>Lamiaceae</taxon>
        <taxon>Nepetoideae</taxon>
        <taxon>Mentheae</taxon>
        <taxon>Salviinae</taxon>
        <taxon>Salvia</taxon>
        <taxon>Salvia subgen. Calosphace</taxon>
        <taxon>core Calosphace</taxon>
    </lineage>
</organism>
<feature type="signal peptide" evidence="9">
    <location>
        <begin position="1"/>
        <end position="23"/>
    </location>
</feature>
<comment type="function">
    <text evidence="8">Acts in the modification of cell walls via demethylesterification of cell wall pectin.</text>
</comment>
<evidence type="ECO:0000313" key="11">
    <source>
        <dbReference type="EMBL" id="KAG6433652.1"/>
    </source>
</evidence>
<evidence type="ECO:0000256" key="5">
    <source>
        <dbReference type="ARBA" id="ARBA00023085"/>
    </source>
</evidence>
<dbReference type="EC" id="3.1.1.11" evidence="3"/>
<dbReference type="PANTHER" id="PTHR31321">
    <property type="entry name" value="ACYL-COA THIOESTER HYDROLASE YBHC-RELATED"/>
    <property type="match status" value="1"/>
</dbReference>
<dbReference type="GO" id="GO:0030599">
    <property type="term" value="F:pectinesterase activity"/>
    <property type="evidence" value="ECO:0007669"/>
    <property type="project" value="UniProtKB-EC"/>
</dbReference>
<keyword evidence="6" id="KW-0325">Glycoprotein</keyword>
<dbReference type="AlphaFoldDB" id="A0A8X9A8I9"/>
<evidence type="ECO:0000256" key="9">
    <source>
        <dbReference type="SAM" id="SignalP"/>
    </source>
</evidence>
<dbReference type="OrthoDB" id="2019149at2759"/>